<dbReference type="InterPro" id="IPR016032">
    <property type="entry name" value="Sig_transdc_resp-reg_C-effctor"/>
</dbReference>
<dbReference type="PANTHER" id="PTHR44688">
    <property type="entry name" value="DNA-BINDING TRANSCRIPTIONAL ACTIVATOR DEVR_DOSR"/>
    <property type="match status" value="1"/>
</dbReference>
<dbReference type="Pfam" id="PF10114">
    <property type="entry name" value="PocR"/>
    <property type="match status" value="1"/>
</dbReference>
<comment type="caution">
    <text evidence="5">The sequence shown here is derived from an EMBL/GenBank/DDBJ whole genome shotgun (WGS) entry which is preliminary data.</text>
</comment>
<dbReference type="AlphaFoldDB" id="A0A292YMM2"/>
<evidence type="ECO:0000313" key="6">
    <source>
        <dbReference type="Proteomes" id="UP000217785"/>
    </source>
</evidence>
<evidence type="ECO:0000256" key="1">
    <source>
        <dbReference type="ARBA" id="ARBA00023015"/>
    </source>
</evidence>
<dbReference type="SMART" id="SM00421">
    <property type="entry name" value="HTH_LUXR"/>
    <property type="match status" value="1"/>
</dbReference>
<organism evidence="5 6">
    <name type="scientific">Effusibacillus lacus</name>
    <dbReference type="NCBI Taxonomy" id="1348429"/>
    <lineage>
        <taxon>Bacteria</taxon>
        <taxon>Bacillati</taxon>
        <taxon>Bacillota</taxon>
        <taxon>Bacilli</taxon>
        <taxon>Bacillales</taxon>
        <taxon>Alicyclobacillaceae</taxon>
        <taxon>Effusibacillus</taxon>
    </lineage>
</organism>
<keyword evidence="3" id="KW-0804">Transcription</keyword>
<evidence type="ECO:0000313" key="5">
    <source>
        <dbReference type="EMBL" id="GAX91178.1"/>
    </source>
</evidence>
<dbReference type="Proteomes" id="UP000217785">
    <property type="component" value="Unassembled WGS sequence"/>
</dbReference>
<dbReference type="GO" id="GO:0045892">
    <property type="term" value="P:negative regulation of DNA-templated transcription"/>
    <property type="evidence" value="ECO:0007669"/>
    <property type="project" value="UniProtKB-ARBA"/>
</dbReference>
<keyword evidence="1" id="KW-0805">Transcription regulation</keyword>
<dbReference type="InterPro" id="IPR029016">
    <property type="entry name" value="GAF-like_dom_sf"/>
</dbReference>
<dbReference type="RefSeq" id="WP_096182909.1">
    <property type="nucleotide sequence ID" value="NZ_BDUF01000086.1"/>
</dbReference>
<dbReference type="Pfam" id="PF00196">
    <property type="entry name" value="GerE"/>
    <property type="match status" value="1"/>
</dbReference>
<evidence type="ECO:0000256" key="2">
    <source>
        <dbReference type="ARBA" id="ARBA00023125"/>
    </source>
</evidence>
<evidence type="ECO:0000256" key="3">
    <source>
        <dbReference type="ARBA" id="ARBA00023163"/>
    </source>
</evidence>
<dbReference type="OrthoDB" id="9808843at2"/>
<dbReference type="Gene3D" id="1.10.10.10">
    <property type="entry name" value="Winged helix-like DNA-binding domain superfamily/Winged helix DNA-binding domain"/>
    <property type="match status" value="1"/>
</dbReference>
<dbReference type="PROSITE" id="PS50043">
    <property type="entry name" value="HTH_LUXR_2"/>
    <property type="match status" value="1"/>
</dbReference>
<reference evidence="6" key="1">
    <citation type="submission" date="2017-07" db="EMBL/GenBank/DDBJ databases">
        <title>Draft genome sequence of Effusibacillus lacus strain skLN1.</title>
        <authorList>
            <person name="Watanabe M."/>
            <person name="Kojima H."/>
            <person name="Fukui M."/>
        </authorList>
    </citation>
    <scope>NUCLEOTIDE SEQUENCE [LARGE SCALE GENOMIC DNA]</scope>
    <source>
        <strain evidence="6">skLN1</strain>
    </source>
</reference>
<dbReference type="Gene3D" id="3.30.450.40">
    <property type="match status" value="1"/>
</dbReference>
<dbReference type="FunFam" id="1.10.10.10:FF:000153">
    <property type="entry name" value="LuxR family transcriptional regulator"/>
    <property type="match status" value="1"/>
</dbReference>
<dbReference type="InterPro" id="IPR036388">
    <property type="entry name" value="WH-like_DNA-bd_sf"/>
</dbReference>
<sequence length="710" mass="80185">MAKSLDLLQELQDAYASLCNMTITMFDSEGNWVTHFSGINSLTKLILEYQKPSLQERVRKVIDIFSQITKPIMYEHSFPGIKFILAPVRIGEKTEYFIWAGVIVEEQTRELLREYFDTHMEDPSQWIKALATVSDTTEEVKQELLDSIGNLAKIVSDFTARDRMEAEQKQKFDILQEVSDLVGSPDLTVPTILERFLKAARGIDFLGAAEKTDEESFSVTHILSTTGGHLAGTAFSTGEGFLGQVSATGTFGFWENISRDPRTLFFTQKNLHPHSLFCYPVLEREEVIALLFGGSFSDNRLKQDDIDLGRIIARLLAIHKTQVSLQQRMNAQMLRLSVLLEICQVLNVVQDLKRILLILVDMSLNLVQGPFSCVLLRERDADGTTRIVSRGLTAEQIDQYRKDLTERYFATQSTDNPQSWEAAVHETGWGTPVAECPIVYEGQIQGILSVGLGSKKEMAEYQTLLSGLSVMGGVAIQHLQDRKNMDQMDQLVGILHRSMEQWDYEAYKLTADAKELAVSFAKYFGLSVAEIRNLAHACLLSRYDFDFLKETLPSPELLAILKEYEELVKEPEKVTAGSTFYGSVSQIVALVLTYLLHKESTEILSELVSVSTVIRENFIVFLDTREVANRQISIDKQISEWPLTSREQQVMHLVIKGLSNREIAAKLFISEHTVKNHMSNIFQKLGVSDRTQLIAKAYRSGYAQTPDSNM</sequence>
<evidence type="ECO:0000259" key="4">
    <source>
        <dbReference type="PROSITE" id="PS50043"/>
    </source>
</evidence>
<dbReference type="EMBL" id="BDUF01000086">
    <property type="protein sequence ID" value="GAX91178.1"/>
    <property type="molecule type" value="Genomic_DNA"/>
</dbReference>
<dbReference type="GO" id="GO:0003677">
    <property type="term" value="F:DNA binding"/>
    <property type="evidence" value="ECO:0007669"/>
    <property type="project" value="UniProtKB-KW"/>
</dbReference>
<keyword evidence="2" id="KW-0238">DNA-binding</keyword>
<accession>A0A292YMM2</accession>
<dbReference type="InterPro" id="IPR018771">
    <property type="entry name" value="PocR_dom"/>
</dbReference>
<proteinExistence type="predicted"/>
<keyword evidence="6" id="KW-1185">Reference proteome</keyword>
<dbReference type="PRINTS" id="PR00038">
    <property type="entry name" value="HTHLUXR"/>
</dbReference>
<dbReference type="SUPFAM" id="SSF46894">
    <property type="entry name" value="C-terminal effector domain of the bipartite response regulators"/>
    <property type="match status" value="1"/>
</dbReference>
<gene>
    <name evidence="5" type="ORF">EFBL_2844</name>
</gene>
<dbReference type="CDD" id="cd06170">
    <property type="entry name" value="LuxR_C_like"/>
    <property type="match status" value="1"/>
</dbReference>
<dbReference type="InterPro" id="IPR000792">
    <property type="entry name" value="Tscrpt_reg_LuxR_C"/>
</dbReference>
<protein>
    <recommendedName>
        <fullName evidence="4">HTH luxR-type domain-containing protein</fullName>
    </recommendedName>
</protein>
<name>A0A292YMM2_9BACL</name>
<feature type="domain" description="HTH luxR-type" evidence="4">
    <location>
        <begin position="636"/>
        <end position="701"/>
    </location>
</feature>
<dbReference type="PANTHER" id="PTHR44688:SF16">
    <property type="entry name" value="DNA-BINDING TRANSCRIPTIONAL ACTIVATOR DEVR_DOSR"/>
    <property type="match status" value="1"/>
</dbReference>
<dbReference type="PROSITE" id="PS00622">
    <property type="entry name" value="HTH_LUXR_1"/>
    <property type="match status" value="1"/>
</dbReference>
<dbReference type="SUPFAM" id="SSF55781">
    <property type="entry name" value="GAF domain-like"/>
    <property type="match status" value="2"/>
</dbReference>